<dbReference type="RefSeq" id="WP_184030943.1">
    <property type="nucleotide sequence ID" value="NZ_JACHFN010000013.1"/>
</dbReference>
<gene>
    <name evidence="2" type="ORF">HNQ09_003048</name>
</gene>
<feature type="coiled-coil region" evidence="1">
    <location>
        <begin position="226"/>
        <end position="253"/>
    </location>
</feature>
<comment type="caution">
    <text evidence="2">The sequence shown here is derived from an EMBL/GenBank/DDBJ whole genome shotgun (WGS) entry which is preliminary data.</text>
</comment>
<evidence type="ECO:0000256" key="1">
    <source>
        <dbReference type="SAM" id="Coils"/>
    </source>
</evidence>
<keyword evidence="1" id="KW-0175">Coiled coil</keyword>
<reference evidence="2 3" key="1">
    <citation type="submission" date="2020-08" db="EMBL/GenBank/DDBJ databases">
        <title>Genomic Encyclopedia of Type Strains, Phase IV (KMG-IV): sequencing the most valuable type-strain genomes for metagenomic binning, comparative biology and taxonomic classification.</title>
        <authorList>
            <person name="Goeker M."/>
        </authorList>
    </citation>
    <scope>NUCLEOTIDE SEQUENCE [LARGE SCALE GENOMIC DNA]</scope>
    <source>
        <strain evidence="2 3">DSM 101791</strain>
    </source>
</reference>
<name>A0A7W8GI56_9DEIO</name>
<evidence type="ECO:0000313" key="3">
    <source>
        <dbReference type="Proteomes" id="UP000525389"/>
    </source>
</evidence>
<proteinExistence type="predicted"/>
<keyword evidence="3" id="KW-1185">Reference proteome</keyword>
<accession>A0A7W8GI56</accession>
<dbReference type="Proteomes" id="UP000525389">
    <property type="component" value="Unassembled WGS sequence"/>
</dbReference>
<dbReference type="EMBL" id="JACHFN010000013">
    <property type="protein sequence ID" value="MBB5235591.1"/>
    <property type="molecule type" value="Genomic_DNA"/>
</dbReference>
<sequence>MKPAEILDHLRLPDTALADQRIPKRLLLEHGTPTAADKRLIEAHVAGLHWNAVLRPDTVAIPAHSDAAHEYSEVHVLTLTTRDLTWPSAKAARLRELVHRAIPYPLLLLEAALEDSAEQTGLSLAHKRRSQATAGEVVLEGEVLPVPLSASPYLSACLPQLALDVRAFAHLRDLYRHWESAAVALLVAPVTGQYHLDPDPTTLRARLHDHDRLTREMGTLRSAATREKALSRRAELNLKIQALTRERAQLEEQMLDWPG</sequence>
<organism evidence="2 3">
    <name type="scientific">Deinococcus budaensis</name>
    <dbReference type="NCBI Taxonomy" id="1665626"/>
    <lineage>
        <taxon>Bacteria</taxon>
        <taxon>Thermotogati</taxon>
        <taxon>Deinococcota</taxon>
        <taxon>Deinococci</taxon>
        <taxon>Deinococcales</taxon>
        <taxon>Deinococcaceae</taxon>
        <taxon>Deinococcus</taxon>
    </lineage>
</organism>
<protein>
    <recommendedName>
        <fullName evidence="4">DUF4391 domain-containing protein</fullName>
    </recommendedName>
</protein>
<dbReference type="Pfam" id="PF14335">
    <property type="entry name" value="DUF4391"/>
    <property type="match status" value="1"/>
</dbReference>
<dbReference type="InterPro" id="IPR025503">
    <property type="entry name" value="DUF4391"/>
</dbReference>
<dbReference type="AlphaFoldDB" id="A0A7W8GI56"/>
<evidence type="ECO:0000313" key="2">
    <source>
        <dbReference type="EMBL" id="MBB5235591.1"/>
    </source>
</evidence>
<evidence type="ECO:0008006" key="4">
    <source>
        <dbReference type="Google" id="ProtNLM"/>
    </source>
</evidence>